<feature type="region of interest" description="Disordered" evidence="1">
    <location>
        <begin position="176"/>
        <end position="277"/>
    </location>
</feature>
<evidence type="ECO:0000313" key="3">
    <source>
        <dbReference type="Proteomes" id="UP001305779"/>
    </source>
</evidence>
<organism evidence="2 3">
    <name type="scientific">Zasmidium cellare</name>
    <name type="common">Wine cellar mold</name>
    <name type="synonym">Racodium cellare</name>
    <dbReference type="NCBI Taxonomy" id="395010"/>
    <lineage>
        <taxon>Eukaryota</taxon>
        <taxon>Fungi</taxon>
        <taxon>Dikarya</taxon>
        <taxon>Ascomycota</taxon>
        <taxon>Pezizomycotina</taxon>
        <taxon>Dothideomycetes</taxon>
        <taxon>Dothideomycetidae</taxon>
        <taxon>Mycosphaerellales</taxon>
        <taxon>Mycosphaerellaceae</taxon>
        <taxon>Zasmidium</taxon>
    </lineage>
</organism>
<dbReference type="Proteomes" id="UP001305779">
    <property type="component" value="Unassembled WGS sequence"/>
</dbReference>
<feature type="compositionally biased region" description="Polar residues" evidence="1">
    <location>
        <begin position="17"/>
        <end position="30"/>
    </location>
</feature>
<feature type="region of interest" description="Disordered" evidence="1">
    <location>
        <begin position="1"/>
        <end position="49"/>
    </location>
</feature>
<feature type="compositionally biased region" description="Low complexity" evidence="1">
    <location>
        <begin position="31"/>
        <end position="49"/>
    </location>
</feature>
<feature type="compositionally biased region" description="Basic and acidic residues" evidence="1">
    <location>
        <begin position="225"/>
        <end position="249"/>
    </location>
</feature>
<feature type="compositionally biased region" description="Acidic residues" evidence="1">
    <location>
        <begin position="208"/>
        <end position="218"/>
    </location>
</feature>
<gene>
    <name evidence="2" type="ORF">PRZ48_010742</name>
</gene>
<proteinExistence type="predicted"/>
<reference evidence="2 3" key="1">
    <citation type="journal article" date="2023" name="G3 (Bethesda)">
        <title>A chromosome-level genome assembly of Zasmidium syzygii isolated from banana leaves.</title>
        <authorList>
            <person name="van Westerhoven A.C."/>
            <person name="Mehrabi R."/>
            <person name="Talebi R."/>
            <person name="Steentjes M.B.F."/>
            <person name="Corcolon B."/>
            <person name="Chong P.A."/>
            <person name="Kema G.H.J."/>
            <person name="Seidl M.F."/>
        </authorList>
    </citation>
    <scope>NUCLEOTIDE SEQUENCE [LARGE SCALE GENOMIC DNA]</scope>
    <source>
        <strain evidence="2 3">P124</strain>
    </source>
</reference>
<comment type="caution">
    <text evidence="2">The sequence shown here is derived from an EMBL/GenBank/DDBJ whole genome shotgun (WGS) entry which is preliminary data.</text>
</comment>
<evidence type="ECO:0000313" key="2">
    <source>
        <dbReference type="EMBL" id="KAK4498086.1"/>
    </source>
</evidence>
<dbReference type="EMBL" id="JAXOVC010000008">
    <property type="protein sequence ID" value="KAK4498086.1"/>
    <property type="molecule type" value="Genomic_DNA"/>
</dbReference>
<feature type="compositionally biased region" description="Polar residues" evidence="1">
    <location>
        <begin position="1"/>
        <end position="10"/>
    </location>
</feature>
<feature type="compositionally biased region" description="Low complexity" evidence="1">
    <location>
        <begin position="250"/>
        <end position="262"/>
    </location>
</feature>
<keyword evidence="3" id="KW-1185">Reference proteome</keyword>
<name>A0ABR0EA34_ZASCE</name>
<sequence length="277" mass="30695">MITSINESPDQSPPPSRQATRRQAQQPGQQSSARVPSNASASSSGRSQGRYSSYTVLRRDILYRAINEFQLSGAMLSSYTDLLNRLGFDLTPLVSQGQTWYLCRGKRDDRLPCRRMVPEIYLRTSVGKVLKAADKPELKGDDLVEALAAGLSYAICSQHHRTIHKVARAIESRPVVEQWREERSSTDTSTATPIKEESRPSTPSNQAEGDDEDDELEGDPFVTSKSKERLKVERHYQEILRGSSRERGSGSDAGSISSASASVYSETQQKARDRLGS</sequence>
<protein>
    <submittedName>
        <fullName evidence="2">Uncharacterized protein</fullName>
    </submittedName>
</protein>
<accession>A0ABR0EA34</accession>
<evidence type="ECO:0000256" key="1">
    <source>
        <dbReference type="SAM" id="MobiDB-lite"/>
    </source>
</evidence>